<dbReference type="EMBL" id="JNVN01001345">
    <property type="protein sequence ID" value="KHJ33595.1"/>
    <property type="molecule type" value="Genomic_DNA"/>
</dbReference>
<evidence type="ECO:0000313" key="2">
    <source>
        <dbReference type="Proteomes" id="UP000030854"/>
    </source>
</evidence>
<protein>
    <submittedName>
        <fullName evidence="1">Uncharacterized protein</fullName>
    </submittedName>
</protein>
<dbReference type="HOGENOM" id="CLU_861057_0_0_1"/>
<dbReference type="Proteomes" id="UP000030854">
    <property type="component" value="Unassembled WGS sequence"/>
</dbReference>
<organism evidence="1 2">
    <name type="scientific">Uncinula necator</name>
    <name type="common">Grape powdery mildew</name>
    <dbReference type="NCBI Taxonomy" id="52586"/>
    <lineage>
        <taxon>Eukaryota</taxon>
        <taxon>Fungi</taxon>
        <taxon>Dikarya</taxon>
        <taxon>Ascomycota</taxon>
        <taxon>Pezizomycotina</taxon>
        <taxon>Leotiomycetes</taxon>
        <taxon>Erysiphales</taxon>
        <taxon>Erysiphaceae</taxon>
        <taxon>Erysiphe</taxon>
    </lineage>
</organism>
<reference evidence="1 2" key="1">
    <citation type="journal article" date="2014" name="BMC Genomics">
        <title>Adaptive genomic structural variation in the grape powdery mildew pathogen, Erysiphe necator.</title>
        <authorList>
            <person name="Jones L."/>
            <person name="Riaz S."/>
            <person name="Morales-Cruz A."/>
            <person name="Amrine K.C."/>
            <person name="McGuire B."/>
            <person name="Gubler W.D."/>
            <person name="Walker M.A."/>
            <person name="Cantu D."/>
        </authorList>
    </citation>
    <scope>NUCLEOTIDE SEQUENCE [LARGE SCALE GENOMIC DNA]</scope>
    <source>
        <strain evidence="2">c</strain>
    </source>
</reference>
<evidence type="ECO:0000313" key="1">
    <source>
        <dbReference type="EMBL" id="KHJ33595.1"/>
    </source>
</evidence>
<proteinExistence type="predicted"/>
<name>A0A0B1P8B7_UNCNE</name>
<accession>A0A0B1P8B7</accession>
<dbReference type="AlphaFoldDB" id="A0A0B1P8B7"/>
<comment type="caution">
    <text evidence="1">The sequence shown here is derived from an EMBL/GenBank/DDBJ whole genome shotgun (WGS) entry which is preliminary data.</text>
</comment>
<gene>
    <name evidence="1" type="ORF">EV44_g1740</name>
</gene>
<sequence length="323" mass="36966">MASPQAYQMRERSPQCTHMKMTRLHSPSSRCYICQRDGSTALLYQCTHDHEIELQELADRGEIQIEELFESLWDSFVSPLHAVTKNSTARPVAKTEETLIKDRNLTRKKVFFCNKNPTIQKINYDESESDDRSNIAVFQEQCVPLSEDKQCNAKYCRNCFPYLEQRIYLELDSIVNGKIPLTALTAYPEYQRHVALASTVKNLGLRLNPKPKILVVSQGNNKLEDCHNTPPYMQSRDVNFNSTFQESHRPNSTCLIPSIHTGTKPRLYSAPNIRRVHRTSNKYGISTTTPPPLYVYNKTCILNNQSIKSPPILKRILSSMPAA</sequence>
<dbReference type="STRING" id="52586.A0A0B1P8B7"/>
<keyword evidence="2" id="KW-1185">Reference proteome</keyword>